<dbReference type="InterPro" id="IPR050300">
    <property type="entry name" value="GDXG_lipolytic_enzyme"/>
</dbReference>
<dbReference type="STRING" id="27342.A0A0H2RF34"/>
<dbReference type="InParanoid" id="A0A0H2RF34"/>
<dbReference type="OrthoDB" id="433474at2759"/>
<name>A0A0H2RF34_9AGAM</name>
<dbReference type="Proteomes" id="UP000053477">
    <property type="component" value="Unassembled WGS sequence"/>
</dbReference>
<feature type="domain" description="BD-FAE-like" evidence="2">
    <location>
        <begin position="52"/>
        <end position="157"/>
    </location>
</feature>
<dbReference type="InterPro" id="IPR049492">
    <property type="entry name" value="BD-FAE-like_dom"/>
</dbReference>
<keyword evidence="1 3" id="KW-0378">Hydrolase</keyword>
<dbReference type="InterPro" id="IPR029058">
    <property type="entry name" value="AB_hydrolase_fold"/>
</dbReference>
<dbReference type="Gene3D" id="3.40.50.1820">
    <property type="entry name" value="alpha/beta hydrolase"/>
    <property type="match status" value="1"/>
</dbReference>
<dbReference type="AlphaFoldDB" id="A0A0H2RF34"/>
<dbReference type="PANTHER" id="PTHR48081">
    <property type="entry name" value="AB HYDROLASE SUPERFAMILY PROTEIN C4A8.06C"/>
    <property type="match status" value="1"/>
</dbReference>
<evidence type="ECO:0000313" key="3">
    <source>
        <dbReference type="EMBL" id="KLO08158.1"/>
    </source>
</evidence>
<accession>A0A0H2RF34</accession>
<evidence type="ECO:0000256" key="1">
    <source>
        <dbReference type="ARBA" id="ARBA00022801"/>
    </source>
</evidence>
<protein>
    <submittedName>
        <fullName evidence="3">Alpha/beta-hydrolase</fullName>
    </submittedName>
</protein>
<keyword evidence="4" id="KW-1185">Reference proteome</keyword>
<organism evidence="3 4">
    <name type="scientific">Schizopora paradoxa</name>
    <dbReference type="NCBI Taxonomy" id="27342"/>
    <lineage>
        <taxon>Eukaryota</taxon>
        <taxon>Fungi</taxon>
        <taxon>Dikarya</taxon>
        <taxon>Basidiomycota</taxon>
        <taxon>Agaricomycotina</taxon>
        <taxon>Agaricomycetes</taxon>
        <taxon>Hymenochaetales</taxon>
        <taxon>Schizoporaceae</taxon>
        <taxon>Schizopora</taxon>
    </lineage>
</organism>
<dbReference type="Pfam" id="PF20434">
    <property type="entry name" value="BD-FAE"/>
    <property type="match status" value="1"/>
</dbReference>
<proteinExistence type="predicted"/>
<evidence type="ECO:0000313" key="4">
    <source>
        <dbReference type="Proteomes" id="UP000053477"/>
    </source>
</evidence>
<dbReference type="EMBL" id="KQ086104">
    <property type="protein sequence ID" value="KLO08158.1"/>
    <property type="molecule type" value="Genomic_DNA"/>
</dbReference>
<reference evidence="3 4" key="1">
    <citation type="submission" date="2015-04" db="EMBL/GenBank/DDBJ databases">
        <title>Complete genome sequence of Schizopora paradoxa KUC8140, a cosmopolitan wood degrader in East Asia.</title>
        <authorList>
            <consortium name="DOE Joint Genome Institute"/>
            <person name="Min B."/>
            <person name="Park H."/>
            <person name="Jang Y."/>
            <person name="Kim J.-J."/>
            <person name="Kim K.H."/>
            <person name="Pangilinan J."/>
            <person name="Lipzen A."/>
            <person name="Riley R."/>
            <person name="Grigoriev I.V."/>
            <person name="Spatafora J.W."/>
            <person name="Choi I.-G."/>
        </authorList>
    </citation>
    <scope>NUCLEOTIDE SEQUENCE [LARGE SCALE GENOMIC DNA]</scope>
    <source>
        <strain evidence="3 4">KUC8140</strain>
    </source>
</reference>
<sequence>MDFVAKTEETDLDAIAMPTVNAFLPLLEKNREKIESVRRETMQYGDTERHKLDVYYPPSNEGPKPPILIFIYGGSFTRGDRVFPPPLDLVYKCVGAFFASRGLLTIIADYRLVPHIKYPQNVEDVRDALHFVAQHLGDAGDTNNIFMYGHSAGGSLVTSLFLHDPALVSAEVLKRVKGVMSLGAPHYFAGPKEDQRPIVVPLYGDAYEQLCPYGLLKNASSETLAALPPLFIMRSEKEPPRLMNAHDKFLEMLRERDVKAVKAGIAAVHNHVSPELALSTGEGEDWANDLVAWIKTLL</sequence>
<gene>
    <name evidence="3" type="ORF">SCHPADRAFT_1001147</name>
</gene>
<dbReference type="PANTHER" id="PTHR48081:SF33">
    <property type="entry name" value="KYNURENINE FORMAMIDASE"/>
    <property type="match status" value="1"/>
</dbReference>
<evidence type="ECO:0000259" key="2">
    <source>
        <dbReference type="Pfam" id="PF20434"/>
    </source>
</evidence>
<dbReference type="GO" id="GO:0016787">
    <property type="term" value="F:hydrolase activity"/>
    <property type="evidence" value="ECO:0007669"/>
    <property type="project" value="UniProtKB-KW"/>
</dbReference>
<dbReference type="SUPFAM" id="SSF53474">
    <property type="entry name" value="alpha/beta-Hydrolases"/>
    <property type="match status" value="1"/>
</dbReference>